<evidence type="ECO:0000313" key="2">
    <source>
        <dbReference type="Proteomes" id="UP000607653"/>
    </source>
</evidence>
<protein>
    <submittedName>
        <fullName evidence="1">Uncharacterized protein</fullName>
    </submittedName>
</protein>
<organism evidence="1 2">
    <name type="scientific">Nelumbo nucifera</name>
    <name type="common">Sacred lotus</name>
    <dbReference type="NCBI Taxonomy" id="4432"/>
    <lineage>
        <taxon>Eukaryota</taxon>
        <taxon>Viridiplantae</taxon>
        <taxon>Streptophyta</taxon>
        <taxon>Embryophyta</taxon>
        <taxon>Tracheophyta</taxon>
        <taxon>Spermatophyta</taxon>
        <taxon>Magnoliopsida</taxon>
        <taxon>Proteales</taxon>
        <taxon>Nelumbonaceae</taxon>
        <taxon>Nelumbo</taxon>
    </lineage>
</organism>
<proteinExistence type="predicted"/>
<comment type="caution">
    <text evidence="1">The sequence shown here is derived from an EMBL/GenBank/DDBJ whole genome shotgun (WGS) entry which is preliminary data.</text>
</comment>
<reference evidence="1 2" key="1">
    <citation type="journal article" date="2020" name="Mol. Biol. Evol.">
        <title>Distinct Expression and Methylation Patterns for Genes with Different Fates following a Single Whole-Genome Duplication in Flowering Plants.</title>
        <authorList>
            <person name="Shi T."/>
            <person name="Rahmani R.S."/>
            <person name="Gugger P.F."/>
            <person name="Wang M."/>
            <person name="Li H."/>
            <person name="Zhang Y."/>
            <person name="Li Z."/>
            <person name="Wang Q."/>
            <person name="Van de Peer Y."/>
            <person name="Marchal K."/>
            <person name="Chen J."/>
        </authorList>
    </citation>
    <scope>NUCLEOTIDE SEQUENCE [LARGE SCALE GENOMIC DNA]</scope>
    <source>
        <tissue evidence="1">Leaf</tissue>
    </source>
</reference>
<accession>A0A822ZSI6</accession>
<sequence length="59" mass="6641">MSFTSPSICSGSRATTTRKTFEFGRTHVVRPKGKHQATYYSLATWLKVLLLCFTRKAAT</sequence>
<dbReference type="EMBL" id="DUZY01000008">
    <property type="protein sequence ID" value="DAD47847.1"/>
    <property type="molecule type" value="Genomic_DNA"/>
</dbReference>
<keyword evidence="2" id="KW-1185">Reference proteome</keyword>
<dbReference type="AlphaFoldDB" id="A0A822ZSI6"/>
<evidence type="ECO:0000313" key="1">
    <source>
        <dbReference type="EMBL" id="DAD47847.1"/>
    </source>
</evidence>
<dbReference type="Proteomes" id="UP000607653">
    <property type="component" value="Unassembled WGS sequence"/>
</dbReference>
<gene>
    <name evidence="1" type="ORF">HUJ06_017784</name>
</gene>
<name>A0A822ZSI6_NELNU</name>